<evidence type="ECO:0000256" key="1">
    <source>
        <dbReference type="ARBA" id="ARBA00003618"/>
    </source>
</evidence>
<dbReference type="SUPFAM" id="SSF52540">
    <property type="entry name" value="P-loop containing nucleoside triphosphate hydrolases"/>
    <property type="match status" value="2"/>
</dbReference>
<evidence type="ECO:0000256" key="6">
    <source>
        <dbReference type="ARBA" id="ARBA00022840"/>
    </source>
</evidence>
<proteinExistence type="inferred from homology"/>
<dbReference type="Gene3D" id="3.40.50.300">
    <property type="entry name" value="P-loop containing nucleotide triphosphate hydrolases"/>
    <property type="match status" value="2"/>
</dbReference>
<keyword evidence="5 9" id="KW-0227">DNA damage</keyword>
<dbReference type="InterPro" id="IPR027417">
    <property type="entry name" value="P-loop_NTPase"/>
</dbReference>
<dbReference type="AlphaFoldDB" id="A0A936YVG9"/>
<keyword evidence="4" id="KW-0547">Nucleotide-binding</keyword>
<evidence type="ECO:0000256" key="4">
    <source>
        <dbReference type="ARBA" id="ARBA00022741"/>
    </source>
</evidence>
<dbReference type="NCBIfam" id="TIGR00634">
    <property type="entry name" value="recN"/>
    <property type="match status" value="1"/>
</dbReference>
<evidence type="ECO:0000256" key="9">
    <source>
        <dbReference type="PIRNR" id="PIRNR003128"/>
    </source>
</evidence>
<organism evidence="12 13">
    <name type="scientific">Rhizobium setariae</name>
    <dbReference type="NCBI Taxonomy" id="2801340"/>
    <lineage>
        <taxon>Bacteria</taxon>
        <taxon>Pseudomonadati</taxon>
        <taxon>Pseudomonadota</taxon>
        <taxon>Alphaproteobacteria</taxon>
        <taxon>Hyphomicrobiales</taxon>
        <taxon>Rhizobiaceae</taxon>
        <taxon>Rhizobium/Agrobacterium group</taxon>
        <taxon>Rhizobium</taxon>
    </lineage>
</organism>
<keyword evidence="7 9" id="KW-0234">DNA repair</keyword>
<dbReference type="CDD" id="cd03241">
    <property type="entry name" value="ABC_RecN"/>
    <property type="match status" value="2"/>
</dbReference>
<dbReference type="GO" id="GO:0043590">
    <property type="term" value="C:bacterial nucleoid"/>
    <property type="evidence" value="ECO:0007669"/>
    <property type="project" value="TreeGrafter"/>
</dbReference>
<dbReference type="GO" id="GO:0006310">
    <property type="term" value="P:DNA recombination"/>
    <property type="evidence" value="ECO:0007669"/>
    <property type="project" value="InterPro"/>
</dbReference>
<evidence type="ECO:0000259" key="11">
    <source>
        <dbReference type="Pfam" id="PF02463"/>
    </source>
</evidence>
<name>A0A936YVG9_9HYPH</name>
<comment type="caution">
    <text evidence="12">The sequence shown here is derived from an EMBL/GenBank/DDBJ whole genome shotgun (WGS) entry which is preliminary data.</text>
</comment>
<comment type="similarity">
    <text evidence="2 9">Belongs to the RecN family.</text>
</comment>
<dbReference type="Pfam" id="PF02463">
    <property type="entry name" value="SMC_N"/>
    <property type="match status" value="1"/>
</dbReference>
<dbReference type="PIRSF" id="PIRSF003128">
    <property type="entry name" value="RecN"/>
    <property type="match status" value="1"/>
</dbReference>
<keyword evidence="13" id="KW-1185">Reference proteome</keyword>
<gene>
    <name evidence="12" type="primary">recN</name>
    <name evidence="12" type="ORF">JJB09_20825</name>
</gene>
<dbReference type="InterPro" id="IPR004604">
    <property type="entry name" value="DNA_recomb/repair_RecN"/>
</dbReference>
<reference evidence="12" key="1">
    <citation type="submission" date="2021-01" db="EMBL/GenBank/DDBJ databases">
        <title>Rhizobium sp. strain KVB221 16S ribosomal RNA gene Genome sequencing and assembly.</title>
        <authorList>
            <person name="Kang M."/>
        </authorList>
    </citation>
    <scope>NUCLEOTIDE SEQUENCE</scope>
    <source>
        <strain evidence="12">KVB221</strain>
    </source>
</reference>
<dbReference type="PANTHER" id="PTHR11059:SF0">
    <property type="entry name" value="DNA REPAIR PROTEIN RECN"/>
    <property type="match status" value="1"/>
</dbReference>
<dbReference type="PANTHER" id="PTHR11059">
    <property type="entry name" value="DNA REPAIR PROTEIN RECN"/>
    <property type="match status" value="1"/>
</dbReference>
<dbReference type="FunFam" id="3.40.50.300:FF:000319">
    <property type="entry name" value="DNA repair protein RecN"/>
    <property type="match status" value="1"/>
</dbReference>
<evidence type="ECO:0000313" key="12">
    <source>
        <dbReference type="EMBL" id="MBL0374461.1"/>
    </source>
</evidence>
<evidence type="ECO:0000256" key="2">
    <source>
        <dbReference type="ARBA" id="ARBA00009441"/>
    </source>
</evidence>
<dbReference type="Proteomes" id="UP000633219">
    <property type="component" value="Unassembled WGS sequence"/>
</dbReference>
<dbReference type="FunFam" id="3.40.50.300:FF:000356">
    <property type="entry name" value="DNA repair protein RecN"/>
    <property type="match status" value="1"/>
</dbReference>
<feature type="coiled-coil region" evidence="10">
    <location>
        <begin position="262"/>
        <end position="289"/>
    </location>
</feature>
<accession>A0A936YVG9</accession>
<feature type="domain" description="RecF/RecN/SMC N-terminal" evidence="11">
    <location>
        <begin position="14"/>
        <end position="504"/>
    </location>
</feature>
<evidence type="ECO:0000256" key="5">
    <source>
        <dbReference type="ARBA" id="ARBA00022763"/>
    </source>
</evidence>
<evidence type="ECO:0000256" key="10">
    <source>
        <dbReference type="SAM" id="Coils"/>
    </source>
</evidence>
<dbReference type="GO" id="GO:0009432">
    <property type="term" value="P:SOS response"/>
    <property type="evidence" value="ECO:0007669"/>
    <property type="project" value="TreeGrafter"/>
</dbReference>
<comment type="function">
    <text evidence="1 9">May be involved in recombinational repair of damaged DNA.</text>
</comment>
<evidence type="ECO:0000256" key="3">
    <source>
        <dbReference type="ARBA" id="ARBA00021315"/>
    </source>
</evidence>
<keyword evidence="6" id="KW-0067">ATP-binding</keyword>
<protein>
    <recommendedName>
        <fullName evidence="3 9">DNA repair protein RecN</fullName>
    </recommendedName>
    <alternativeName>
        <fullName evidence="8 9">Recombination protein N</fullName>
    </alternativeName>
</protein>
<dbReference type="InterPro" id="IPR003395">
    <property type="entry name" value="RecF/RecN/SMC_N"/>
</dbReference>
<dbReference type="GO" id="GO:0005524">
    <property type="term" value="F:ATP binding"/>
    <property type="evidence" value="ECO:0007669"/>
    <property type="project" value="UniProtKB-KW"/>
</dbReference>
<dbReference type="RefSeq" id="WP_201662933.1">
    <property type="nucleotide sequence ID" value="NZ_JAEQNC010000013.1"/>
</dbReference>
<evidence type="ECO:0000256" key="8">
    <source>
        <dbReference type="ARBA" id="ARBA00033408"/>
    </source>
</evidence>
<sequence length="557" mass="60229">MLIQLSIRDIVLIDRLDLSFAPGLSVLTGETGAGKSILLDSLSLALGGRGDGGLVRHGEDKGQVTAVFDVGSSHPLRHLLRENGIDDDGDIIFRRVQSADGRSRAFVNDQPVSVQLMRDAGGKLVEIHGQHDDRALVDGEAHRMLLDAFAGLSEEADGLGRLYRVWKDAGRELRTHRAKVEAAAREADYLRASVEELEKLSPVDGEEDELAERRSRMMKSERIAGDISEASDYLNGSASPVPHIASMVRRLERKSAEAPGLLEDTVKTLDEALDLLSEAQNMVEEALRRTEFDPKELERVEERLFALRAASRKFSVPVTDLPALAARMIADLADLDQGESKLKQLEKREAEAGAEYIVAAQSLSEKRHNAGQALSDAVMAELPALKLERARFMTEISTDKDNASLSGIDQVAFNVQTNPGTRPGPIMKVASGGELSRFLLALKVALADRGSAPTLVFDEIDSGVGGAVADAIGQRLKRLSSRVQVLSVTHAPQVAARANTHLLISKAPVEDTSGRISTRVATMDDGERREEIARMLAGASITEEARAAASKLLRGEA</sequence>
<dbReference type="GO" id="GO:0006281">
    <property type="term" value="P:DNA repair"/>
    <property type="evidence" value="ECO:0007669"/>
    <property type="project" value="UniProtKB-KW"/>
</dbReference>
<dbReference type="EMBL" id="JAEQNC010000013">
    <property type="protein sequence ID" value="MBL0374461.1"/>
    <property type="molecule type" value="Genomic_DNA"/>
</dbReference>
<evidence type="ECO:0000313" key="13">
    <source>
        <dbReference type="Proteomes" id="UP000633219"/>
    </source>
</evidence>
<keyword evidence="10" id="KW-0175">Coiled coil</keyword>
<evidence type="ECO:0000256" key="7">
    <source>
        <dbReference type="ARBA" id="ARBA00023204"/>
    </source>
</evidence>